<keyword evidence="2" id="KW-1185">Reference proteome</keyword>
<name>A0A284QT88_ARMOS</name>
<dbReference type="EMBL" id="FUEG01000002">
    <property type="protein sequence ID" value="SJK99611.1"/>
    <property type="molecule type" value="Genomic_DNA"/>
</dbReference>
<dbReference type="SUPFAM" id="SSF48113">
    <property type="entry name" value="Heme-dependent peroxidases"/>
    <property type="match status" value="1"/>
</dbReference>
<dbReference type="GO" id="GO:0006979">
    <property type="term" value="P:response to oxidative stress"/>
    <property type="evidence" value="ECO:0007669"/>
    <property type="project" value="InterPro"/>
</dbReference>
<dbReference type="GO" id="GO:0020037">
    <property type="term" value="F:heme binding"/>
    <property type="evidence" value="ECO:0007669"/>
    <property type="project" value="InterPro"/>
</dbReference>
<dbReference type="AlphaFoldDB" id="A0A284QT88"/>
<dbReference type="GO" id="GO:0004601">
    <property type="term" value="F:peroxidase activity"/>
    <property type="evidence" value="ECO:0007669"/>
    <property type="project" value="InterPro"/>
</dbReference>
<accession>A0A284QT88</accession>
<organism evidence="1 2">
    <name type="scientific">Armillaria ostoyae</name>
    <name type="common">Armillaria root rot fungus</name>
    <dbReference type="NCBI Taxonomy" id="47428"/>
    <lineage>
        <taxon>Eukaryota</taxon>
        <taxon>Fungi</taxon>
        <taxon>Dikarya</taxon>
        <taxon>Basidiomycota</taxon>
        <taxon>Agaricomycotina</taxon>
        <taxon>Agaricomycetes</taxon>
        <taxon>Agaricomycetidae</taxon>
        <taxon>Agaricales</taxon>
        <taxon>Marasmiineae</taxon>
        <taxon>Physalacriaceae</taxon>
        <taxon>Armillaria</taxon>
    </lineage>
</organism>
<gene>
    <name evidence="1" type="ORF">ARMOST_02919</name>
</gene>
<dbReference type="Proteomes" id="UP000219338">
    <property type="component" value="Unassembled WGS sequence"/>
</dbReference>
<sequence length="504" mass="56610">MFNDNGILQDATDKAAGACRARGTPAALRTIEIMGMEQGRRWGCCTMNKFREFLGLAPFKSFSEWPTNPEIARMAELLTGIRGGYTMTSAILADAIALERGDRFYTTESTSMGRLPWSTLQQYIDNVPATPLTRTYKVAPPFIVVLSAFTRVLPDPAVRIIAAGAETDYRLAGVMYYSTHHFTARYVDHHERVWFNDGIVLGRQAVPEGSLCDVDMSKDKSGKGKNVFIYRRADDSDLPRGCEMLSLLKDILPASSSATIVEGWINGNLYIPTCEVSGVLPIPEDIRQKSCMGEYNSNLHSKQLHYFLASMQGTRKVVLPIHNDTERVLFRTMMSEHSAFRGTSGPDWDLAIKAWNEVAEREQDVSYKLSEHLKAYYNGDWKTLSNIKQTKAMTSKDRRPLKRLVNDPKRSLDAPNAGQADRWSNKTIEKELLELPHLDDNLNTNQLQPVWHNGPTYSILKFSRDWPSPSTTKHIREGLGDGLAEAACRRYSSRETANQGTTPC</sequence>
<protein>
    <submittedName>
        <fullName evidence="1">Uncharacterized protein</fullName>
    </submittedName>
</protein>
<evidence type="ECO:0000313" key="2">
    <source>
        <dbReference type="Proteomes" id="UP000219338"/>
    </source>
</evidence>
<dbReference type="Gene3D" id="1.10.640.10">
    <property type="entry name" value="Haem peroxidase domain superfamily, animal type"/>
    <property type="match status" value="1"/>
</dbReference>
<reference evidence="2" key="1">
    <citation type="journal article" date="2017" name="Nat. Ecol. Evol.">
        <title>Genome expansion and lineage-specific genetic innovations in the forest pathogenic fungi Armillaria.</title>
        <authorList>
            <person name="Sipos G."/>
            <person name="Prasanna A.N."/>
            <person name="Walter M.C."/>
            <person name="O'Connor E."/>
            <person name="Balint B."/>
            <person name="Krizsan K."/>
            <person name="Kiss B."/>
            <person name="Hess J."/>
            <person name="Varga T."/>
            <person name="Slot J."/>
            <person name="Riley R."/>
            <person name="Boka B."/>
            <person name="Rigling D."/>
            <person name="Barry K."/>
            <person name="Lee J."/>
            <person name="Mihaltcheva S."/>
            <person name="LaButti K."/>
            <person name="Lipzen A."/>
            <person name="Waldron R."/>
            <person name="Moloney N.M."/>
            <person name="Sperisen C."/>
            <person name="Kredics L."/>
            <person name="Vagvoelgyi C."/>
            <person name="Patrignani A."/>
            <person name="Fitzpatrick D."/>
            <person name="Nagy I."/>
            <person name="Doyle S."/>
            <person name="Anderson J.B."/>
            <person name="Grigoriev I.V."/>
            <person name="Gueldener U."/>
            <person name="Muensterkoetter M."/>
            <person name="Nagy L.G."/>
        </authorList>
    </citation>
    <scope>NUCLEOTIDE SEQUENCE [LARGE SCALE GENOMIC DNA]</scope>
    <source>
        <strain evidence="2">C18/9</strain>
    </source>
</reference>
<proteinExistence type="predicted"/>
<dbReference type="OrthoDB" id="1920326at2759"/>
<dbReference type="InterPro" id="IPR037120">
    <property type="entry name" value="Haem_peroxidase_sf_animal"/>
</dbReference>
<dbReference type="InterPro" id="IPR010255">
    <property type="entry name" value="Haem_peroxidase_sf"/>
</dbReference>
<evidence type="ECO:0000313" key="1">
    <source>
        <dbReference type="EMBL" id="SJK99611.1"/>
    </source>
</evidence>